<gene>
    <name evidence="2" type="ORF">SAMN05421504_105419</name>
</gene>
<dbReference type="RefSeq" id="WP_091292647.1">
    <property type="nucleotide sequence ID" value="NZ_FNON01000005.1"/>
</dbReference>
<protein>
    <submittedName>
        <fullName evidence="2">Alpha/beta hydrolase family protein</fullName>
    </submittedName>
</protein>
<proteinExistence type="predicted"/>
<sequence>MSDGLPVVTVRRAAGPVRAVVLVLHGGAERGLSPTKPWRLAYLRMVPLAKAVHRAARGRGVEVWQLRNRVRGWNAPDLDPVKDARWALERIHAEHPGVPIILIGHSMGGRVAFRVADDPAVVAVCGLAPWTPAREPVGALDGRTVLIVHGTSDRMTDPAESFFYAGRAQPGATRLARFEVAEEGHAMLRRAGVWTRLVVAFVLDVVSGESGDETLASAWTKPAAERLRIPV</sequence>
<feature type="domain" description="AB hydrolase-1" evidence="1">
    <location>
        <begin position="21"/>
        <end position="225"/>
    </location>
</feature>
<keyword evidence="3" id="KW-1185">Reference proteome</keyword>
<dbReference type="GO" id="GO:0016787">
    <property type="term" value="F:hydrolase activity"/>
    <property type="evidence" value="ECO:0007669"/>
    <property type="project" value="UniProtKB-KW"/>
</dbReference>
<dbReference type="STRING" id="589385.SAMN05421504_105419"/>
<organism evidence="2 3">
    <name type="scientific">Amycolatopsis xylanica</name>
    <dbReference type="NCBI Taxonomy" id="589385"/>
    <lineage>
        <taxon>Bacteria</taxon>
        <taxon>Bacillati</taxon>
        <taxon>Actinomycetota</taxon>
        <taxon>Actinomycetes</taxon>
        <taxon>Pseudonocardiales</taxon>
        <taxon>Pseudonocardiaceae</taxon>
        <taxon>Amycolatopsis</taxon>
    </lineage>
</organism>
<dbReference type="Proteomes" id="UP000199515">
    <property type="component" value="Unassembled WGS sequence"/>
</dbReference>
<dbReference type="OrthoDB" id="3366509at2"/>
<dbReference type="InterPro" id="IPR000073">
    <property type="entry name" value="AB_hydrolase_1"/>
</dbReference>
<dbReference type="Pfam" id="PF12697">
    <property type="entry name" value="Abhydrolase_6"/>
    <property type="match status" value="1"/>
</dbReference>
<dbReference type="Gene3D" id="3.40.50.1820">
    <property type="entry name" value="alpha/beta hydrolase"/>
    <property type="match status" value="1"/>
</dbReference>
<reference evidence="2 3" key="1">
    <citation type="submission" date="2016-10" db="EMBL/GenBank/DDBJ databases">
        <authorList>
            <person name="de Groot N.N."/>
        </authorList>
    </citation>
    <scope>NUCLEOTIDE SEQUENCE [LARGE SCALE GENOMIC DNA]</scope>
    <source>
        <strain evidence="2 3">CPCC 202699</strain>
    </source>
</reference>
<dbReference type="SUPFAM" id="SSF53474">
    <property type="entry name" value="alpha/beta-Hydrolases"/>
    <property type="match status" value="1"/>
</dbReference>
<accession>A0A1H3JJ27</accession>
<dbReference type="EMBL" id="FNON01000005">
    <property type="protein sequence ID" value="SDY39569.1"/>
    <property type="molecule type" value="Genomic_DNA"/>
</dbReference>
<evidence type="ECO:0000313" key="2">
    <source>
        <dbReference type="EMBL" id="SDY39569.1"/>
    </source>
</evidence>
<keyword evidence="2" id="KW-0378">Hydrolase</keyword>
<name>A0A1H3JJ27_9PSEU</name>
<dbReference type="AlphaFoldDB" id="A0A1H3JJ27"/>
<dbReference type="InterPro" id="IPR029058">
    <property type="entry name" value="AB_hydrolase_fold"/>
</dbReference>
<evidence type="ECO:0000259" key="1">
    <source>
        <dbReference type="Pfam" id="PF12697"/>
    </source>
</evidence>
<evidence type="ECO:0000313" key="3">
    <source>
        <dbReference type="Proteomes" id="UP000199515"/>
    </source>
</evidence>